<dbReference type="InterPro" id="IPR002579">
    <property type="entry name" value="Met_Sox_Rdtase_MsrB_dom"/>
</dbReference>
<dbReference type="EC" id="1.8.4.12" evidence="6"/>
<dbReference type="OrthoDB" id="9785497at2"/>
<dbReference type="EMBL" id="RQXV01000001">
    <property type="protein sequence ID" value="RRD00999.1"/>
    <property type="molecule type" value="Genomic_DNA"/>
</dbReference>
<dbReference type="GO" id="GO:0006979">
    <property type="term" value="P:response to oxidative stress"/>
    <property type="evidence" value="ECO:0007669"/>
    <property type="project" value="InterPro"/>
</dbReference>
<feature type="binding site" evidence="6">
    <location>
        <position position="100"/>
    </location>
    <ligand>
        <name>Zn(2+)</name>
        <dbReference type="ChEBI" id="CHEBI:29105"/>
    </ligand>
</feature>
<comment type="caution">
    <text evidence="8">The sequence shown here is derived from an EMBL/GenBank/DDBJ whole genome shotgun (WGS) entry which is preliminary data.</text>
</comment>
<accession>A0A3P1SV21</accession>
<dbReference type="InterPro" id="IPR028427">
    <property type="entry name" value="Met_Sox_Rdtase_MsrB"/>
</dbReference>
<dbReference type="RefSeq" id="WP_124924071.1">
    <property type="nucleotide sequence ID" value="NZ_BMOH01000001.1"/>
</dbReference>
<dbReference type="SUPFAM" id="SSF51316">
    <property type="entry name" value="Mss4-like"/>
    <property type="match status" value="1"/>
</dbReference>
<keyword evidence="4 6" id="KW-0560">Oxidoreductase</keyword>
<comment type="catalytic activity">
    <reaction evidence="5 6">
        <text>L-methionyl-[protein] + [thioredoxin]-disulfide + H2O = L-methionyl-(R)-S-oxide-[protein] + [thioredoxin]-dithiol</text>
        <dbReference type="Rhea" id="RHEA:24164"/>
        <dbReference type="Rhea" id="RHEA-COMP:10698"/>
        <dbReference type="Rhea" id="RHEA-COMP:10700"/>
        <dbReference type="Rhea" id="RHEA-COMP:12313"/>
        <dbReference type="Rhea" id="RHEA-COMP:12314"/>
        <dbReference type="ChEBI" id="CHEBI:15377"/>
        <dbReference type="ChEBI" id="CHEBI:16044"/>
        <dbReference type="ChEBI" id="CHEBI:29950"/>
        <dbReference type="ChEBI" id="CHEBI:45764"/>
        <dbReference type="ChEBI" id="CHEBI:50058"/>
        <dbReference type="EC" id="1.8.4.12"/>
    </reaction>
</comment>
<dbReference type="GO" id="GO:0033743">
    <property type="term" value="F:peptide-methionine (R)-S-oxide reductase activity"/>
    <property type="evidence" value="ECO:0007669"/>
    <property type="project" value="UniProtKB-UniRule"/>
</dbReference>
<dbReference type="GO" id="GO:0008270">
    <property type="term" value="F:zinc ion binding"/>
    <property type="evidence" value="ECO:0007669"/>
    <property type="project" value="UniProtKB-UniRule"/>
</dbReference>
<dbReference type="HAMAP" id="MF_01400">
    <property type="entry name" value="MsrB"/>
    <property type="match status" value="1"/>
</dbReference>
<feature type="binding site" evidence="6">
    <location>
        <position position="54"/>
    </location>
    <ligand>
        <name>Zn(2+)</name>
        <dbReference type="ChEBI" id="CHEBI:29105"/>
    </ligand>
</feature>
<keyword evidence="9" id="KW-1185">Reference proteome</keyword>
<evidence type="ECO:0000256" key="5">
    <source>
        <dbReference type="ARBA" id="ARBA00048488"/>
    </source>
</evidence>
<dbReference type="PANTHER" id="PTHR10173">
    <property type="entry name" value="METHIONINE SULFOXIDE REDUCTASE"/>
    <property type="match status" value="1"/>
</dbReference>
<comment type="cofactor">
    <cofactor evidence="6">
        <name>Zn(2+)</name>
        <dbReference type="ChEBI" id="CHEBI:29105"/>
    </cofactor>
    <text evidence="6">Binds 1 zinc ion per subunit. The zinc ion is important for the structural integrity of the protein.</text>
</comment>
<evidence type="ECO:0000313" key="9">
    <source>
        <dbReference type="Proteomes" id="UP000267535"/>
    </source>
</evidence>
<proteinExistence type="inferred from homology"/>
<dbReference type="Proteomes" id="UP000267535">
    <property type="component" value="Unassembled WGS sequence"/>
</dbReference>
<dbReference type="PANTHER" id="PTHR10173:SF52">
    <property type="entry name" value="METHIONINE-R-SULFOXIDE REDUCTASE B1"/>
    <property type="match status" value="1"/>
</dbReference>
<dbReference type="NCBIfam" id="TIGR00357">
    <property type="entry name" value="peptide-methionine (R)-S-oxide reductase MsrB"/>
    <property type="match status" value="1"/>
</dbReference>
<evidence type="ECO:0000256" key="4">
    <source>
        <dbReference type="ARBA" id="ARBA00023002"/>
    </source>
</evidence>
<feature type="domain" description="MsrB" evidence="7">
    <location>
        <begin position="12"/>
        <end position="134"/>
    </location>
</feature>
<keyword evidence="2 6" id="KW-0479">Metal-binding</keyword>
<comment type="similarity">
    <text evidence="1 6">Belongs to the MsrB Met sulfoxide reductase family.</text>
</comment>
<evidence type="ECO:0000313" key="8">
    <source>
        <dbReference type="EMBL" id="RRD00999.1"/>
    </source>
</evidence>
<evidence type="ECO:0000256" key="2">
    <source>
        <dbReference type="ARBA" id="ARBA00022723"/>
    </source>
</evidence>
<keyword evidence="3 6" id="KW-0862">Zinc</keyword>
<feature type="binding site" evidence="6">
    <location>
        <position position="51"/>
    </location>
    <ligand>
        <name>Zn(2+)</name>
        <dbReference type="ChEBI" id="CHEBI:29105"/>
    </ligand>
</feature>
<evidence type="ECO:0000256" key="3">
    <source>
        <dbReference type="ARBA" id="ARBA00022833"/>
    </source>
</evidence>
<sequence length="136" mass="15131">MANSEYKVKKSESEWREQLTPEQYHVCREKGTERPGTGQYDQHFVDGEYHCIACGESLFQSSSKFDAGCGWPSFDAPAVADNIDEHRDVSHGMVRTEVVCHGCGAHLGHLFPDGPTDTGMRYCINSVSLGFSPKEE</sequence>
<dbReference type="AlphaFoldDB" id="A0A3P1SV21"/>
<evidence type="ECO:0000256" key="1">
    <source>
        <dbReference type="ARBA" id="ARBA00007174"/>
    </source>
</evidence>
<feature type="binding site" evidence="6">
    <location>
        <position position="103"/>
    </location>
    <ligand>
        <name>Zn(2+)</name>
        <dbReference type="ChEBI" id="CHEBI:29105"/>
    </ligand>
</feature>
<organism evidence="8 9">
    <name type="scientific">Amphritea balenae</name>
    <dbReference type="NCBI Taxonomy" id="452629"/>
    <lineage>
        <taxon>Bacteria</taxon>
        <taxon>Pseudomonadati</taxon>
        <taxon>Pseudomonadota</taxon>
        <taxon>Gammaproteobacteria</taxon>
        <taxon>Oceanospirillales</taxon>
        <taxon>Oceanospirillaceae</taxon>
        <taxon>Amphritea</taxon>
    </lineage>
</organism>
<dbReference type="Pfam" id="PF01641">
    <property type="entry name" value="SelR"/>
    <property type="match status" value="1"/>
</dbReference>
<evidence type="ECO:0000259" key="7">
    <source>
        <dbReference type="PROSITE" id="PS51790"/>
    </source>
</evidence>
<gene>
    <name evidence="6 8" type="primary">msrB</name>
    <name evidence="8" type="ORF">EHS89_00055</name>
</gene>
<dbReference type="GO" id="GO:0030091">
    <property type="term" value="P:protein repair"/>
    <property type="evidence" value="ECO:0007669"/>
    <property type="project" value="InterPro"/>
</dbReference>
<feature type="active site" description="Nucleophile" evidence="6">
    <location>
        <position position="123"/>
    </location>
</feature>
<dbReference type="FunFam" id="2.170.150.20:FF:000009">
    <property type="entry name" value="Peptide-methionine (R)-S-oxide reductase"/>
    <property type="match status" value="1"/>
</dbReference>
<evidence type="ECO:0000256" key="6">
    <source>
        <dbReference type="HAMAP-Rule" id="MF_01400"/>
    </source>
</evidence>
<dbReference type="Gene3D" id="2.170.150.20">
    <property type="entry name" value="Peptide methionine sulfoxide reductase"/>
    <property type="match status" value="1"/>
</dbReference>
<dbReference type="GO" id="GO:0005737">
    <property type="term" value="C:cytoplasm"/>
    <property type="evidence" value="ECO:0007669"/>
    <property type="project" value="TreeGrafter"/>
</dbReference>
<dbReference type="InterPro" id="IPR011057">
    <property type="entry name" value="Mss4-like_sf"/>
</dbReference>
<reference evidence="8 9" key="1">
    <citation type="submission" date="2018-11" db="EMBL/GenBank/DDBJ databases">
        <title>The draft genome sequence of Amphritea balenae JAMM 1525T.</title>
        <authorList>
            <person name="Fang Z."/>
            <person name="Zhang Y."/>
            <person name="Han X."/>
        </authorList>
    </citation>
    <scope>NUCLEOTIDE SEQUENCE [LARGE SCALE GENOMIC DNA]</scope>
    <source>
        <strain evidence="8 9">JAMM 1525</strain>
    </source>
</reference>
<name>A0A3P1SV21_9GAMM</name>
<dbReference type="PROSITE" id="PS51790">
    <property type="entry name" value="MSRB"/>
    <property type="match status" value="1"/>
</dbReference>
<protein>
    <recommendedName>
        <fullName evidence="6">Peptide methionine sulfoxide reductase MsrB</fullName>
        <ecNumber evidence="6">1.8.4.12</ecNumber>
    </recommendedName>
    <alternativeName>
        <fullName evidence="6">Peptide-methionine (R)-S-oxide reductase</fullName>
    </alternativeName>
</protein>